<reference evidence="2" key="1">
    <citation type="submission" date="2024-05" db="EMBL/GenBank/DDBJ databases">
        <title>Planctomycetes of the genus Singulisphaera possess chitinolytic capabilities.</title>
        <authorList>
            <person name="Ivanova A."/>
        </authorList>
    </citation>
    <scope>NUCLEOTIDE SEQUENCE</scope>
    <source>
        <strain evidence="2">Ch08T</strain>
    </source>
</reference>
<protein>
    <submittedName>
        <fullName evidence="2">Uncharacterized protein</fullName>
    </submittedName>
</protein>
<organism evidence="2">
    <name type="scientific">Singulisphaera sp. Ch08</name>
    <dbReference type="NCBI Taxonomy" id="3120278"/>
    <lineage>
        <taxon>Bacteria</taxon>
        <taxon>Pseudomonadati</taxon>
        <taxon>Planctomycetota</taxon>
        <taxon>Planctomycetia</taxon>
        <taxon>Isosphaerales</taxon>
        <taxon>Isosphaeraceae</taxon>
        <taxon>Singulisphaera</taxon>
    </lineage>
</organism>
<proteinExistence type="predicted"/>
<sequence>MTPESFNTNVPTFNPGQSAVLGGSTQAVADNAGYIDSAIIRSRFRQRYDAAYDMNRPDRAEFFYPKCGCFGNIANFAPFLSIGNAGGTPVLNGLGAARRAGYDPRASGPQHPRNFPRAASGGESRVDYQELSSYLEIAATQKTSGFIEVPARFLNPTLNRNTYGFSDINLGFKHAFVAEPDRFYTFQFRTYVPTGSGERGLGTNHASIEPAFLVFQRLSERLYFSGELRDWIPVHGSDFAGNVLRYGAGLAYNMVLTDNLRIAPVNEFVGWTVLSGKQLNPGSADPNIIVPNAGPVSAVGDTIVNYKIGLRIGLGDYGNPGGGSGLNDRHSLYIGYGHALTGDHWYRDMARVEYNFWF</sequence>
<evidence type="ECO:0000313" key="2">
    <source>
        <dbReference type="EMBL" id="XBH03230.1"/>
    </source>
</evidence>
<dbReference type="EMBL" id="CP155447">
    <property type="protein sequence ID" value="XBH03230.1"/>
    <property type="molecule type" value="Genomic_DNA"/>
</dbReference>
<name>A0AAU7CDS0_9BACT</name>
<dbReference type="RefSeq" id="WP_406695964.1">
    <property type="nucleotide sequence ID" value="NZ_CP155447.1"/>
</dbReference>
<accession>A0AAU7CDS0</accession>
<feature type="region of interest" description="Disordered" evidence="1">
    <location>
        <begin position="101"/>
        <end position="122"/>
    </location>
</feature>
<evidence type="ECO:0000256" key="1">
    <source>
        <dbReference type="SAM" id="MobiDB-lite"/>
    </source>
</evidence>
<gene>
    <name evidence="2" type="ORF">V5E97_33725</name>
</gene>
<dbReference type="AlphaFoldDB" id="A0AAU7CDS0"/>